<protein>
    <recommendedName>
        <fullName evidence="4">Protease inhibitor Inh</fullName>
    </recommendedName>
</protein>
<feature type="signal peptide" evidence="1">
    <location>
        <begin position="1"/>
        <end position="29"/>
    </location>
</feature>
<gene>
    <name evidence="2" type="ORF">SAMN04488503_1286</name>
</gene>
<reference evidence="2 3" key="1">
    <citation type="submission" date="2017-06" db="EMBL/GenBank/DDBJ databases">
        <authorList>
            <person name="Kim H.J."/>
            <person name="Triplett B.A."/>
        </authorList>
    </citation>
    <scope>NUCLEOTIDE SEQUENCE [LARGE SCALE GENOMIC DNA]</scope>
    <source>
        <strain evidence="2 3">DSM 13116</strain>
    </source>
</reference>
<feature type="chain" id="PRO_5012873202" description="Protease inhibitor Inh" evidence="1">
    <location>
        <begin position="30"/>
        <end position="141"/>
    </location>
</feature>
<evidence type="ECO:0008006" key="4">
    <source>
        <dbReference type="Google" id="ProtNLM"/>
    </source>
</evidence>
<keyword evidence="3" id="KW-1185">Reference proteome</keyword>
<dbReference type="EMBL" id="FZOC01000002">
    <property type="protein sequence ID" value="SNR78867.1"/>
    <property type="molecule type" value="Genomic_DNA"/>
</dbReference>
<accession>A0A238Z623</accession>
<organism evidence="2 3">
    <name type="scientific">Humidesulfovibrio mexicanus</name>
    <dbReference type="NCBI Taxonomy" id="147047"/>
    <lineage>
        <taxon>Bacteria</taxon>
        <taxon>Pseudomonadati</taxon>
        <taxon>Thermodesulfobacteriota</taxon>
        <taxon>Desulfovibrionia</taxon>
        <taxon>Desulfovibrionales</taxon>
        <taxon>Desulfovibrionaceae</taxon>
        <taxon>Humidesulfovibrio</taxon>
    </lineage>
</organism>
<name>A0A238Z623_9BACT</name>
<dbReference type="RefSeq" id="WP_089272887.1">
    <property type="nucleotide sequence ID" value="NZ_FZOC01000002.1"/>
</dbReference>
<proteinExistence type="predicted"/>
<evidence type="ECO:0000313" key="3">
    <source>
        <dbReference type="Proteomes" id="UP000198324"/>
    </source>
</evidence>
<dbReference type="AlphaFoldDB" id="A0A238Z623"/>
<evidence type="ECO:0000256" key="1">
    <source>
        <dbReference type="SAM" id="SignalP"/>
    </source>
</evidence>
<evidence type="ECO:0000313" key="2">
    <source>
        <dbReference type="EMBL" id="SNR78867.1"/>
    </source>
</evidence>
<sequence length="141" mass="14804">MNASNYAQWFTKAALAAMLAFALAATALAGGNPPDDMNGVWTGETASGQTSAITLTLGEASSSLRYGNPRSCILGLEDAIDNPDGSRKYALATSTGGRCDDFLNCKLVLRHAGSSALDYEIKDTGGKSVEQGQLRRRAARK</sequence>
<dbReference type="Proteomes" id="UP000198324">
    <property type="component" value="Unassembled WGS sequence"/>
</dbReference>
<keyword evidence="1" id="KW-0732">Signal</keyword>